<dbReference type="Proteomes" id="UP001295684">
    <property type="component" value="Unassembled WGS sequence"/>
</dbReference>
<proteinExistence type="predicted"/>
<comment type="caution">
    <text evidence="2">The sequence shown here is derived from an EMBL/GenBank/DDBJ whole genome shotgun (WGS) entry which is preliminary data.</text>
</comment>
<reference evidence="2" key="1">
    <citation type="submission" date="2023-07" db="EMBL/GenBank/DDBJ databases">
        <authorList>
            <consortium name="AG Swart"/>
            <person name="Singh M."/>
            <person name="Singh A."/>
            <person name="Seah K."/>
            <person name="Emmerich C."/>
        </authorList>
    </citation>
    <scope>NUCLEOTIDE SEQUENCE</scope>
    <source>
        <strain evidence="2">DP1</strain>
    </source>
</reference>
<keyword evidence="3" id="KW-1185">Reference proteome</keyword>
<evidence type="ECO:0000256" key="1">
    <source>
        <dbReference type="SAM" id="MobiDB-lite"/>
    </source>
</evidence>
<dbReference type="AlphaFoldDB" id="A0AAD2D9K0"/>
<evidence type="ECO:0000313" key="2">
    <source>
        <dbReference type="EMBL" id="CAI2384488.1"/>
    </source>
</evidence>
<gene>
    <name evidence="2" type="ORF">ECRASSUSDP1_LOCUS26018</name>
</gene>
<feature type="region of interest" description="Disordered" evidence="1">
    <location>
        <begin position="45"/>
        <end position="64"/>
    </location>
</feature>
<protein>
    <submittedName>
        <fullName evidence="2">Uncharacterized protein</fullName>
    </submittedName>
</protein>
<dbReference type="EMBL" id="CAMPGE010026823">
    <property type="protein sequence ID" value="CAI2384488.1"/>
    <property type="molecule type" value="Genomic_DNA"/>
</dbReference>
<name>A0AAD2D9K0_EUPCR</name>
<evidence type="ECO:0000313" key="3">
    <source>
        <dbReference type="Proteomes" id="UP001295684"/>
    </source>
</evidence>
<organism evidence="2 3">
    <name type="scientific">Euplotes crassus</name>
    <dbReference type="NCBI Taxonomy" id="5936"/>
    <lineage>
        <taxon>Eukaryota</taxon>
        <taxon>Sar</taxon>
        <taxon>Alveolata</taxon>
        <taxon>Ciliophora</taxon>
        <taxon>Intramacronucleata</taxon>
        <taxon>Spirotrichea</taxon>
        <taxon>Hypotrichia</taxon>
        <taxon>Euplotida</taxon>
        <taxon>Euplotidae</taxon>
        <taxon>Moneuplotes</taxon>
    </lineage>
</organism>
<sequence length="139" mass="15778">MNTQTPNNISSSNIWDDSLCNIADEYTLPIKSNGVRESESIKNTFTNELQNHSPTRKFGRSSSSDSIIVKNQYVCSNSSVSVDGQSEQEEILYNLMCIVPTRMKSQQEPKRITLNTKWEDICKHKQQISSSKILSDMLL</sequence>
<accession>A0AAD2D9K0</accession>